<accession>A0A8H6JZU5</accession>
<sequence>MLGCDSTSLIEHVSPGVVLKRPIVFIGQTEVDPRIANCFQVEPRVLARLGHHPRIVRFLGLREDGILLSQASHGNLQSYLDGHPFTSLRQRIAWCVQVAEAVDHIHGHGVVHSDLRPGSILVHETAPGVLDLKLCDFGGSVCEELGLDGLALPDGPFYHPAFGDQSGPMLDIFGMGSAFYVILTGRWPYKSTQGTFEKVDERIEWEEREVYPKFREEKFPDVEGLLVGDVIVKCWMRQFASARDVLDALGKVLGGSFERDGIQMYSSTVCNGL</sequence>
<evidence type="ECO:0000256" key="2">
    <source>
        <dbReference type="ARBA" id="ARBA00022741"/>
    </source>
</evidence>
<feature type="domain" description="Protein kinase" evidence="5">
    <location>
        <begin position="1"/>
        <end position="273"/>
    </location>
</feature>
<reference evidence="6" key="1">
    <citation type="journal article" date="2020" name="Phytopathology">
        <title>Genome Sequence Resources of Colletotrichum truncatum, C. plurivorum, C. musicola, and C. sojae: Four Species Pathogenic to Soybean (Glycine max).</title>
        <authorList>
            <person name="Rogerio F."/>
            <person name="Boufleur T.R."/>
            <person name="Ciampi-Guillardi M."/>
            <person name="Sukno S.A."/>
            <person name="Thon M.R."/>
            <person name="Massola Junior N.S."/>
            <person name="Baroncelli R."/>
        </authorList>
    </citation>
    <scope>NUCLEOTIDE SEQUENCE</scope>
    <source>
        <strain evidence="6">LFN0074</strain>
    </source>
</reference>
<comment type="caution">
    <text evidence="6">The sequence shown here is derived from an EMBL/GenBank/DDBJ whole genome shotgun (WGS) entry which is preliminary data.</text>
</comment>
<organism evidence="6 7">
    <name type="scientific">Colletotrichum musicola</name>
    <dbReference type="NCBI Taxonomy" id="2175873"/>
    <lineage>
        <taxon>Eukaryota</taxon>
        <taxon>Fungi</taxon>
        <taxon>Dikarya</taxon>
        <taxon>Ascomycota</taxon>
        <taxon>Pezizomycotina</taxon>
        <taxon>Sordariomycetes</taxon>
        <taxon>Hypocreomycetidae</taxon>
        <taxon>Glomerellales</taxon>
        <taxon>Glomerellaceae</taxon>
        <taxon>Colletotrichum</taxon>
        <taxon>Colletotrichum orchidearum species complex</taxon>
    </lineage>
</organism>
<evidence type="ECO:0000313" key="7">
    <source>
        <dbReference type="Proteomes" id="UP000639643"/>
    </source>
</evidence>
<dbReference type="PROSITE" id="PS50011">
    <property type="entry name" value="PROTEIN_KINASE_DOM"/>
    <property type="match status" value="1"/>
</dbReference>
<dbReference type="Proteomes" id="UP000639643">
    <property type="component" value="Unassembled WGS sequence"/>
</dbReference>
<evidence type="ECO:0000259" key="5">
    <source>
        <dbReference type="PROSITE" id="PS50011"/>
    </source>
</evidence>
<dbReference type="InterPro" id="IPR000719">
    <property type="entry name" value="Prot_kinase_dom"/>
</dbReference>
<dbReference type="EMBL" id="WIGM01000541">
    <property type="protein sequence ID" value="KAF6822504.1"/>
    <property type="molecule type" value="Genomic_DNA"/>
</dbReference>
<dbReference type="AlphaFoldDB" id="A0A8H6JZU5"/>
<keyword evidence="4" id="KW-0067">ATP-binding</keyword>
<keyword evidence="2" id="KW-0547">Nucleotide-binding</keyword>
<dbReference type="InterPro" id="IPR011009">
    <property type="entry name" value="Kinase-like_dom_sf"/>
</dbReference>
<dbReference type="GO" id="GO:0004674">
    <property type="term" value="F:protein serine/threonine kinase activity"/>
    <property type="evidence" value="ECO:0007669"/>
    <property type="project" value="TreeGrafter"/>
</dbReference>
<keyword evidence="7" id="KW-1185">Reference proteome</keyword>
<dbReference type="PANTHER" id="PTHR44329:SF288">
    <property type="entry name" value="MITOGEN-ACTIVATED PROTEIN KINASE KINASE KINASE 20"/>
    <property type="match status" value="1"/>
</dbReference>
<dbReference type="OrthoDB" id="1668230at2759"/>
<dbReference type="PANTHER" id="PTHR44329">
    <property type="entry name" value="SERINE/THREONINE-PROTEIN KINASE TNNI3K-RELATED"/>
    <property type="match status" value="1"/>
</dbReference>
<evidence type="ECO:0000256" key="1">
    <source>
        <dbReference type="ARBA" id="ARBA00022679"/>
    </source>
</evidence>
<name>A0A8H6JZU5_9PEZI</name>
<keyword evidence="1" id="KW-0808">Transferase</keyword>
<dbReference type="Pfam" id="PF00069">
    <property type="entry name" value="Pkinase"/>
    <property type="match status" value="1"/>
</dbReference>
<protein>
    <submittedName>
        <fullName evidence="6">Protein kinase-like domain protein</fullName>
    </submittedName>
</protein>
<evidence type="ECO:0000313" key="6">
    <source>
        <dbReference type="EMBL" id="KAF6822504.1"/>
    </source>
</evidence>
<dbReference type="GO" id="GO:0005524">
    <property type="term" value="F:ATP binding"/>
    <property type="evidence" value="ECO:0007669"/>
    <property type="project" value="UniProtKB-KW"/>
</dbReference>
<proteinExistence type="predicted"/>
<dbReference type="InterPro" id="IPR051681">
    <property type="entry name" value="Ser/Thr_Kinases-Pseudokinases"/>
</dbReference>
<dbReference type="SUPFAM" id="SSF56112">
    <property type="entry name" value="Protein kinase-like (PK-like)"/>
    <property type="match status" value="1"/>
</dbReference>
<dbReference type="Gene3D" id="1.10.510.10">
    <property type="entry name" value="Transferase(Phosphotransferase) domain 1"/>
    <property type="match status" value="1"/>
</dbReference>
<evidence type="ECO:0000256" key="3">
    <source>
        <dbReference type="ARBA" id="ARBA00022777"/>
    </source>
</evidence>
<evidence type="ECO:0000256" key="4">
    <source>
        <dbReference type="ARBA" id="ARBA00022840"/>
    </source>
</evidence>
<keyword evidence="3 6" id="KW-0418">Kinase</keyword>
<gene>
    <name evidence="6" type="ORF">CMUS01_11060</name>
</gene>